<proteinExistence type="predicted"/>
<dbReference type="AlphaFoldDB" id="A0ABD3UTA0"/>
<evidence type="ECO:0008006" key="3">
    <source>
        <dbReference type="Google" id="ProtNLM"/>
    </source>
</evidence>
<dbReference type="Proteomes" id="UP001634393">
    <property type="component" value="Unassembled WGS sequence"/>
</dbReference>
<evidence type="ECO:0000313" key="2">
    <source>
        <dbReference type="Proteomes" id="UP001634393"/>
    </source>
</evidence>
<reference evidence="1 2" key="1">
    <citation type="submission" date="2024-12" db="EMBL/GenBank/DDBJ databases">
        <title>The unique morphological basis and parallel evolutionary history of personate flowers in Penstemon.</title>
        <authorList>
            <person name="Depatie T.H."/>
            <person name="Wessinger C.A."/>
        </authorList>
    </citation>
    <scope>NUCLEOTIDE SEQUENCE [LARGE SCALE GENOMIC DNA]</scope>
    <source>
        <strain evidence="1">WTNN_2</strain>
        <tissue evidence="1">Leaf</tissue>
    </source>
</reference>
<keyword evidence="2" id="KW-1185">Reference proteome</keyword>
<gene>
    <name evidence="1" type="ORF">ACJIZ3_013225</name>
</gene>
<comment type="caution">
    <text evidence="1">The sequence shown here is derived from an EMBL/GenBank/DDBJ whole genome shotgun (WGS) entry which is preliminary data.</text>
</comment>
<protein>
    <recommendedName>
        <fullName evidence="3">Ribosomal protein L20</fullName>
    </recommendedName>
</protein>
<organism evidence="1 2">
    <name type="scientific">Penstemon smallii</name>
    <dbReference type="NCBI Taxonomy" id="265156"/>
    <lineage>
        <taxon>Eukaryota</taxon>
        <taxon>Viridiplantae</taxon>
        <taxon>Streptophyta</taxon>
        <taxon>Embryophyta</taxon>
        <taxon>Tracheophyta</taxon>
        <taxon>Spermatophyta</taxon>
        <taxon>Magnoliopsida</taxon>
        <taxon>eudicotyledons</taxon>
        <taxon>Gunneridae</taxon>
        <taxon>Pentapetalae</taxon>
        <taxon>asterids</taxon>
        <taxon>lamiids</taxon>
        <taxon>Lamiales</taxon>
        <taxon>Plantaginaceae</taxon>
        <taxon>Cheloneae</taxon>
        <taxon>Penstemon</taxon>
    </lineage>
</organism>
<evidence type="ECO:0000313" key="1">
    <source>
        <dbReference type="EMBL" id="KAL3851343.1"/>
    </source>
</evidence>
<name>A0ABD3UTA0_9LAMI</name>
<sequence>MFIYKLRATLSKLLLFSSMAVKKNICALLYQATNPRKLLQDNKQILKLVNFLSFGVGYNSNKYNNLGAEIIIQSSSK</sequence>
<accession>A0ABD3UTA0</accession>
<dbReference type="EMBL" id="JBJXBP010000001">
    <property type="protein sequence ID" value="KAL3851343.1"/>
    <property type="molecule type" value="Genomic_DNA"/>
</dbReference>